<keyword evidence="2" id="KW-1185">Reference proteome</keyword>
<protein>
    <submittedName>
        <fullName evidence="1">Uncharacterized protein</fullName>
    </submittedName>
</protein>
<name>A0ABP3J4C9_9BACI</name>
<reference evidence="2" key="1">
    <citation type="journal article" date="2019" name="Int. J. Syst. Evol. Microbiol.">
        <title>The Global Catalogue of Microorganisms (GCM) 10K type strain sequencing project: providing services to taxonomists for standard genome sequencing and annotation.</title>
        <authorList>
            <consortium name="The Broad Institute Genomics Platform"/>
            <consortium name="The Broad Institute Genome Sequencing Center for Infectious Disease"/>
            <person name="Wu L."/>
            <person name="Ma J."/>
        </authorList>
    </citation>
    <scope>NUCLEOTIDE SEQUENCE [LARGE SCALE GENOMIC DNA]</scope>
    <source>
        <strain evidence="2">JCM 12149</strain>
    </source>
</reference>
<proteinExistence type="predicted"/>
<evidence type="ECO:0000313" key="1">
    <source>
        <dbReference type="EMBL" id="GAA0440998.1"/>
    </source>
</evidence>
<dbReference type="Proteomes" id="UP001501459">
    <property type="component" value="Unassembled WGS sequence"/>
</dbReference>
<organism evidence="1 2">
    <name type="scientific">Lentibacillus halophilus</name>
    <dbReference type="NCBI Taxonomy" id="295065"/>
    <lineage>
        <taxon>Bacteria</taxon>
        <taxon>Bacillati</taxon>
        <taxon>Bacillota</taxon>
        <taxon>Bacilli</taxon>
        <taxon>Bacillales</taxon>
        <taxon>Bacillaceae</taxon>
        <taxon>Lentibacillus</taxon>
    </lineage>
</organism>
<comment type="caution">
    <text evidence="1">The sequence shown here is derived from an EMBL/GenBank/DDBJ whole genome shotgun (WGS) entry which is preliminary data.</text>
</comment>
<evidence type="ECO:0000313" key="2">
    <source>
        <dbReference type="Proteomes" id="UP001501459"/>
    </source>
</evidence>
<gene>
    <name evidence="1" type="ORF">GCM10008983_17610</name>
</gene>
<accession>A0ABP3J4C9</accession>
<sequence length="63" mass="7658">MPKVAEVTPMDIKFDDEKEREQFINWAHDKSTVDQPSMVEMRKKIKEAREIKSRMNKHWPETR</sequence>
<dbReference type="RefSeq" id="WP_343752477.1">
    <property type="nucleotide sequence ID" value="NZ_BAAADM010000045.1"/>
</dbReference>
<dbReference type="EMBL" id="BAAADM010000045">
    <property type="protein sequence ID" value="GAA0440998.1"/>
    <property type="molecule type" value="Genomic_DNA"/>
</dbReference>